<organism evidence="1 2">
    <name type="scientific">Luteolibacter arcticus</name>
    <dbReference type="NCBI Taxonomy" id="1581411"/>
    <lineage>
        <taxon>Bacteria</taxon>
        <taxon>Pseudomonadati</taxon>
        <taxon>Verrucomicrobiota</taxon>
        <taxon>Verrucomicrobiia</taxon>
        <taxon>Verrucomicrobiales</taxon>
        <taxon>Verrucomicrobiaceae</taxon>
        <taxon>Luteolibacter</taxon>
    </lineage>
</organism>
<name>A0ABT3GN37_9BACT</name>
<comment type="caution">
    <text evidence="1">The sequence shown here is derived from an EMBL/GenBank/DDBJ whole genome shotgun (WGS) entry which is preliminary data.</text>
</comment>
<proteinExistence type="predicted"/>
<keyword evidence="2" id="KW-1185">Reference proteome</keyword>
<protein>
    <submittedName>
        <fullName evidence="1">Uncharacterized protein</fullName>
    </submittedName>
</protein>
<evidence type="ECO:0000313" key="1">
    <source>
        <dbReference type="EMBL" id="MCW1924918.1"/>
    </source>
</evidence>
<gene>
    <name evidence="1" type="ORF">OKA05_20315</name>
</gene>
<dbReference type="EMBL" id="JAPDDT010000010">
    <property type="protein sequence ID" value="MCW1924918.1"/>
    <property type="molecule type" value="Genomic_DNA"/>
</dbReference>
<reference evidence="1 2" key="1">
    <citation type="submission" date="2022-10" db="EMBL/GenBank/DDBJ databases">
        <title>Luteolibacter arcticus strain CCTCC AB 2014275, whole genome shotgun sequencing project.</title>
        <authorList>
            <person name="Zhao G."/>
            <person name="Shen L."/>
        </authorList>
    </citation>
    <scope>NUCLEOTIDE SEQUENCE [LARGE SCALE GENOMIC DNA]</scope>
    <source>
        <strain evidence="1 2">CCTCC AB 2014275</strain>
    </source>
</reference>
<dbReference type="Proteomes" id="UP001320876">
    <property type="component" value="Unassembled WGS sequence"/>
</dbReference>
<evidence type="ECO:0000313" key="2">
    <source>
        <dbReference type="Proteomes" id="UP001320876"/>
    </source>
</evidence>
<accession>A0ABT3GN37</accession>
<sequence>MTSDLDFQAAIQAQLESCDAINTIAIDRTTNAPFMLEKQHKGQPNASQMLFCQHFVDCFDEG</sequence>
<dbReference type="RefSeq" id="WP_264489026.1">
    <property type="nucleotide sequence ID" value="NZ_JAPDDT010000010.1"/>
</dbReference>